<evidence type="ECO:0000256" key="9">
    <source>
        <dbReference type="ARBA" id="ARBA00022833"/>
    </source>
</evidence>
<dbReference type="PANTHER" id="PTHR30417:SF4">
    <property type="entry name" value="1,6-ANHYDRO-N-ACETYLMURAMYL-L-ALANINE AMIDASE AMPD"/>
    <property type="match status" value="1"/>
</dbReference>
<dbReference type="Proteomes" id="UP000183287">
    <property type="component" value="Unassembled WGS sequence"/>
</dbReference>
<evidence type="ECO:0000256" key="8">
    <source>
        <dbReference type="ARBA" id="ARBA00022801"/>
    </source>
</evidence>
<keyword evidence="8" id="KW-0378">Hydrolase</keyword>
<proteinExistence type="inferred from homology"/>
<dbReference type="InterPro" id="IPR036505">
    <property type="entry name" value="Amidase/PGRP_sf"/>
</dbReference>
<evidence type="ECO:0000256" key="1">
    <source>
        <dbReference type="ARBA" id="ARBA00001561"/>
    </source>
</evidence>
<keyword evidence="10" id="KW-0961">Cell wall biogenesis/degradation</keyword>
<dbReference type="CDD" id="cd06583">
    <property type="entry name" value="PGRP"/>
    <property type="match status" value="1"/>
</dbReference>
<dbReference type="NCBIfam" id="NF008758">
    <property type="entry name" value="PRK11789.1"/>
    <property type="match status" value="1"/>
</dbReference>
<dbReference type="Gene3D" id="3.40.80.10">
    <property type="entry name" value="Peptidoglycan recognition protein-like"/>
    <property type="match status" value="1"/>
</dbReference>
<dbReference type="GO" id="GO:0005737">
    <property type="term" value="C:cytoplasm"/>
    <property type="evidence" value="ECO:0007669"/>
    <property type="project" value="UniProtKB-SubCell"/>
</dbReference>
<dbReference type="GO" id="GO:0009254">
    <property type="term" value="P:peptidoglycan turnover"/>
    <property type="evidence" value="ECO:0007669"/>
    <property type="project" value="TreeGrafter"/>
</dbReference>
<sequence length="194" mass="22140">MKELMEINTAGYLENVRFIPSPNYDERPPGCDISLLVIHNISLPPNKFDGNSVIELFTNQLDPQAHPYFESLRDLRVSSHFFIRRDGEIIQFVPCMLRAWHAGVSNWQGKERCNDFSIGIELEGSDALPFEPIQYDQLIALTISLLKAYPITDIAGHADIAPTRKTDPGPYFDWGRYHRGFSSDDIHQHVQVGR</sequence>
<gene>
    <name evidence="14" type="ORF">SAMN05421863_1004116</name>
</gene>
<comment type="subcellular location">
    <subcellularLocation>
        <location evidence="3">Cytoplasm</location>
    </subcellularLocation>
</comment>
<dbReference type="GO" id="GO:0008745">
    <property type="term" value="F:N-acetylmuramoyl-L-alanine amidase activity"/>
    <property type="evidence" value="ECO:0007669"/>
    <property type="project" value="UniProtKB-EC"/>
</dbReference>
<keyword evidence="15" id="KW-1185">Reference proteome</keyword>
<comment type="similarity">
    <text evidence="4">Belongs to the N-acetylmuramoyl-L-alanine amidase 2 family.</text>
</comment>
<feature type="domain" description="N-acetylmuramoyl-L-alanine amidase" evidence="13">
    <location>
        <begin position="21"/>
        <end position="169"/>
    </location>
</feature>
<evidence type="ECO:0000256" key="6">
    <source>
        <dbReference type="ARBA" id="ARBA00022490"/>
    </source>
</evidence>
<evidence type="ECO:0000256" key="7">
    <source>
        <dbReference type="ARBA" id="ARBA00022723"/>
    </source>
</evidence>
<comment type="catalytic activity">
    <reaction evidence="1">
        <text>Hydrolyzes the link between N-acetylmuramoyl residues and L-amino acid residues in certain cell-wall glycopeptides.</text>
        <dbReference type="EC" id="3.5.1.28"/>
    </reaction>
</comment>
<evidence type="ECO:0000256" key="11">
    <source>
        <dbReference type="ARBA" id="ARBA00039257"/>
    </source>
</evidence>
<evidence type="ECO:0000313" key="14">
    <source>
        <dbReference type="EMBL" id="SFL79585.1"/>
    </source>
</evidence>
<dbReference type="InterPro" id="IPR002502">
    <property type="entry name" value="Amidase_domain"/>
</dbReference>
<protein>
    <recommendedName>
        <fullName evidence="11">1,6-anhydro-N-acetylmuramyl-L-alanine amidase AmpD</fullName>
        <ecNumber evidence="5">3.5.1.28</ecNumber>
    </recommendedName>
    <alternativeName>
        <fullName evidence="12">N-acetylmuramoyl-L-alanine amidase</fullName>
    </alternativeName>
</protein>
<dbReference type="GO" id="GO:0046872">
    <property type="term" value="F:metal ion binding"/>
    <property type="evidence" value="ECO:0007669"/>
    <property type="project" value="UniProtKB-KW"/>
</dbReference>
<evidence type="ECO:0000256" key="5">
    <source>
        <dbReference type="ARBA" id="ARBA00011901"/>
    </source>
</evidence>
<evidence type="ECO:0000256" key="2">
    <source>
        <dbReference type="ARBA" id="ARBA00001947"/>
    </source>
</evidence>
<accession>A0A1I4KLD4</accession>
<dbReference type="GO" id="GO:0009253">
    <property type="term" value="P:peptidoglycan catabolic process"/>
    <property type="evidence" value="ECO:0007669"/>
    <property type="project" value="InterPro"/>
</dbReference>
<name>A0A1I4KLD4_9PROT</name>
<dbReference type="EC" id="3.5.1.28" evidence="5"/>
<dbReference type="GO" id="GO:0071555">
    <property type="term" value="P:cell wall organization"/>
    <property type="evidence" value="ECO:0007669"/>
    <property type="project" value="UniProtKB-KW"/>
</dbReference>
<dbReference type="PANTHER" id="PTHR30417">
    <property type="entry name" value="N-ACETYLMURAMOYL-L-ALANINE AMIDASE AMID"/>
    <property type="match status" value="1"/>
</dbReference>
<dbReference type="SMART" id="SM00644">
    <property type="entry name" value="Ami_2"/>
    <property type="match status" value="1"/>
</dbReference>
<evidence type="ECO:0000256" key="4">
    <source>
        <dbReference type="ARBA" id="ARBA00007553"/>
    </source>
</evidence>
<dbReference type="Pfam" id="PF01510">
    <property type="entry name" value="Amidase_2"/>
    <property type="match status" value="1"/>
</dbReference>
<dbReference type="EMBL" id="FOUB01000004">
    <property type="protein sequence ID" value="SFL79585.1"/>
    <property type="molecule type" value="Genomic_DNA"/>
</dbReference>
<dbReference type="STRING" id="44574.AAW31_13685"/>
<reference evidence="15" key="1">
    <citation type="submission" date="2016-10" db="EMBL/GenBank/DDBJ databases">
        <authorList>
            <person name="Varghese N."/>
            <person name="Submissions S."/>
        </authorList>
    </citation>
    <scope>NUCLEOTIDE SEQUENCE [LARGE SCALE GENOMIC DNA]</scope>
    <source>
        <strain evidence="15">Nm44</strain>
    </source>
</reference>
<dbReference type="SUPFAM" id="SSF55846">
    <property type="entry name" value="N-acetylmuramoyl-L-alanine amidase-like"/>
    <property type="match status" value="1"/>
</dbReference>
<dbReference type="AlphaFoldDB" id="A0A1I4KLD4"/>
<dbReference type="InterPro" id="IPR051206">
    <property type="entry name" value="NAMLAA_amidase_2"/>
</dbReference>
<evidence type="ECO:0000256" key="12">
    <source>
        <dbReference type="ARBA" id="ARBA00042615"/>
    </source>
</evidence>
<keyword evidence="7" id="KW-0479">Metal-binding</keyword>
<comment type="cofactor">
    <cofactor evidence="2">
        <name>Zn(2+)</name>
        <dbReference type="ChEBI" id="CHEBI:29105"/>
    </cofactor>
</comment>
<evidence type="ECO:0000313" key="15">
    <source>
        <dbReference type="Proteomes" id="UP000183287"/>
    </source>
</evidence>
<evidence type="ECO:0000256" key="3">
    <source>
        <dbReference type="ARBA" id="ARBA00004496"/>
    </source>
</evidence>
<evidence type="ECO:0000259" key="13">
    <source>
        <dbReference type="SMART" id="SM00644"/>
    </source>
</evidence>
<organism evidence="14 15">
    <name type="scientific">Nitrosomonas communis</name>
    <dbReference type="NCBI Taxonomy" id="44574"/>
    <lineage>
        <taxon>Bacteria</taxon>
        <taxon>Pseudomonadati</taxon>
        <taxon>Pseudomonadota</taxon>
        <taxon>Betaproteobacteria</taxon>
        <taxon>Nitrosomonadales</taxon>
        <taxon>Nitrosomonadaceae</taxon>
        <taxon>Nitrosomonas</taxon>
    </lineage>
</organism>
<keyword evidence="9" id="KW-0862">Zinc</keyword>
<keyword evidence="6" id="KW-0963">Cytoplasm</keyword>
<evidence type="ECO:0000256" key="10">
    <source>
        <dbReference type="ARBA" id="ARBA00023316"/>
    </source>
</evidence>